<dbReference type="NCBIfam" id="NF001911">
    <property type="entry name" value="PRK00685.1"/>
    <property type="match status" value="1"/>
</dbReference>
<organism evidence="4 5">
    <name type="scientific">Arachidicoccus soli</name>
    <dbReference type="NCBI Taxonomy" id="2341117"/>
    <lineage>
        <taxon>Bacteria</taxon>
        <taxon>Pseudomonadati</taxon>
        <taxon>Bacteroidota</taxon>
        <taxon>Chitinophagia</taxon>
        <taxon>Chitinophagales</taxon>
        <taxon>Chitinophagaceae</taxon>
        <taxon>Arachidicoccus</taxon>
    </lineage>
</organism>
<gene>
    <name evidence="4" type="ORF">D6B99_11525</name>
</gene>
<accession>A0A386HQE3</accession>
<dbReference type="InterPro" id="IPR001279">
    <property type="entry name" value="Metallo-B-lactamas"/>
</dbReference>
<dbReference type="PANTHER" id="PTHR43546:SF3">
    <property type="entry name" value="UPF0173 METAL-DEPENDENT HYDROLASE MJ1163"/>
    <property type="match status" value="1"/>
</dbReference>
<dbReference type="Proteomes" id="UP000266118">
    <property type="component" value="Chromosome"/>
</dbReference>
<dbReference type="InterPro" id="IPR022877">
    <property type="entry name" value="UPF0173"/>
</dbReference>
<name>A0A386HQE3_9BACT</name>
<keyword evidence="1 2" id="KW-0378">Hydrolase</keyword>
<keyword evidence="5" id="KW-1185">Reference proteome</keyword>
<proteinExistence type="inferred from homology"/>
<dbReference type="SUPFAM" id="SSF56281">
    <property type="entry name" value="Metallo-hydrolase/oxidoreductase"/>
    <property type="match status" value="1"/>
</dbReference>
<feature type="domain" description="Metallo-beta-lactamase" evidence="3">
    <location>
        <begin position="7"/>
        <end position="190"/>
    </location>
</feature>
<protein>
    <recommendedName>
        <fullName evidence="2">UPF0173 metal-dependent hydrolase D6B99_11525</fullName>
    </recommendedName>
</protein>
<evidence type="ECO:0000313" key="5">
    <source>
        <dbReference type="Proteomes" id="UP000266118"/>
    </source>
</evidence>
<evidence type="ECO:0000256" key="1">
    <source>
        <dbReference type="ARBA" id="ARBA00022801"/>
    </source>
</evidence>
<dbReference type="RefSeq" id="WP_119988496.1">
    <property type="nucleotide sequence ID" value="NZ_CP032489.1"/>
</dbReference>
<dbReference type="OrthoDB" id="9789133at2"/>
<dbReference type="Pfam" id="PF13483">
    <property type="entry name" value="Lactamase_B_3"/>
    <property type="match status" value="1"/>
</dbReference>
<dbReference type="AlphaFoldDB" id="A0A386HQE3"/>
<dbReference type="InterPro" id="IPR050114">
    <property type="entry name" value="UPF0173_UPF0282_UlaG_hydrolase"/>
</dbReference>
<reference evidence="4 5" key="1">
    <citation type="submission" date="2018-09" db="EMBL/GenBank/DDBJ databases">
        <title>Arachidicoccus sp. nov., a bacterium isolated from soil.</title>
        <authorList>
            <person name="Weon H.-Y."/>
            <person name="Kwon S.-W."/>
            <person name="Lee S.A."/>
        </authorList>
    </citation>
    <scope>NUCLEOTIDE SEQUENCE [LARGE SCALE GENOMIC DNA]</scope>
    <source>
        <strain evidence="4 5">KIS59-12</strain>
    </source>
</reference>
<evidence type="ECO:0000259" key="3">
    <source>
        <dbReference type="SMART" id="SM00849"/>
    </source>
</evidence>
<evidence type="ECO:0000256" key="2">
    <source>
        <dbReference type="HAMAP-Rule" id="MF_00457"/>
    </source>
</evidence>
<dbReference type="SMART" id="SM00849">
    <property type="entry name" value="Lactamase_B"/>
    <property type="match status" value="1"/>
</dbReference>
<dbReference type="EMBL" id="CP032489">
    <property type="protein sequence ID" value="AYD48168.1"/>
    <property type="molecule type" value="Genomic_DNA"/>
</dbReference>
<dbReference type="Gene3D" id="3.60.15.10">
    <property type="entry name" value="Ribonuclease Z/Hydroxyacylglutathione hydrolase-like"/>
    <property type="match status" value="1"/>
</dbReference>
<dbReference type="HAMAP" id="MF_00457">
    <property type="entry name" value="UPF0173"/>
    <property type="match status" value="1"/>
</dbReference>
<comment type="similarity">
    <text evidence="2">Belongs to the UPF0173 family.</text>
</comment>
<evidence type="ECO:0000313" key="4">
    <source>
        <dbReference type="EMBL" id="AYD48168.1"/>
    </source>
</evidence>
<dbReference type="PANTHER" id="PTHR43546">
    <property type="entry name" value="UPF0173 METAL-DEPENDENT HYDROLASE MJ1163-RELATED"/>
    <property type="match status" value="1"/>
</dbReference>
<dbReference type="InterPro" id="IPR036866">
    <property type="entry name" value="RibonucZ/Hydroxyglut_hydro"/>
</dbReference>
<dbReference type="KEGG" id="ark:D6B99_11525"/>
<dbReference type="GO" id="GO:0016787">
    <property type="term" value="F:hydrolase activity"/>
    <property type="evidence" value="ECO:0007669"/>
    <property type="project" value="UniProtKB-UniRule"/>
</dbReference>
<sequence>MQFTYYGHASFSVSLGAKHILFDPFFTGNPSAKGVDIDTIKADYILITHGHGDHVADAVVIAKNTGATVVAAPEIVGWLNKQGVEKTHPINHGGPVDFGFAKIRAVNATHSSGLPDGSYGGNPLGFVLTSAQGNFYYAGDTGLTMDMQLLPFWTRLNFAVLPIGGNYTMDAADAIIASEFIQCDKIIGVHYNTFDLIKIDTEMATKLFTDKGKILLLPQPGTSIEI</sequence>